<comment type="similarity">
    <text evidence="2">Belongs to the eIF-2-alpha family.</text>
</comment>
<dbReference type="SMART" id="SM00316">
    <property type="entry name" value="S1"/>
    <property type="match status" value="1"/>
</dbReference>
<evidence type="ECO:0000313" key="10">
    <source>
        <dbReference type="Proteomes" id="UP000780801"/>
    </source>
</evidence>
<dbReference type="GO" id="GO:0003743">
    <property type="term" value="F:translation initiation factor activity"/>
    <property type="evidence" value="ECO:0007669"/>
    <property type="project" value="UniProtKB-KW"/>
</dbReference>
<dbReference type="Pfam" id="PF00575">
    <property type="entry name" value="S1"/>
    <property type="match status" value="1"/>
</dbReference>
<comment type="similarity">
    <text evidence="5">Belongs to the YPP1 family.</text>
</comment>
<dbReference type="FunFam" id="2.40.50.140:FF:000015">
    <property type="entry name" value="Eukaryotic translation initiation factor 2 subunit alpha"/>
    <property type="match status" value="1"/>
</dbReference>
<sequence length="1154" mass="128970">MAMSVKAQTIERDLQNARAKAQYSAFPELTRRYVKHNKDGIVLANTALLELAIVEAENAVSRTQKWTQAISLDDTPELITTSPKIKQASVQEAVDRLERVLSKGTEEHQEYAAIVLARTAMATDAPDRVQRVAHYLQNIQLPPAKIPTGYNFALVICGLTVKGMALEEEDRIPEAIVSYDNASILAQANPNERSDELHAWVENALYRASLLKMRQRDLIAATRSFRAYHGQALQWSPNFRLPRRSTIYQYYSQALLSSYKAFLSQSIATNGISSIIEYVPLNEQSQFYLPTLTQETAQIHAYWEDALYAVTQFPKADEKNWRALAMIEQIIEDRRLLGPGSDADKRTLVETIYRASQKTFQSPRILRFLFLALVDLGQYDEAVLALSSYLDMIKLNNKVKNASEGGELSNEQRSRQDVESERDIASVMVAGCRLYGKELKKPSEALLYAKEAFEIIEKHLQQEDAQELLSDVYKYQGIAYGLQASRAHEPELRPGLFSKAIESIEKAIEISPESFDTHYYHAYHLAETRDIPKAILAVKQSLNFNASHIPSWHLLTLLLSSQKDYERALNVCAVGLKESEWDLPNLDEFTASRQEGEEYLSLRITQMALQNQLYGPEAALEQQEVLFSLYTKVFAADPNAQGESVYDVRTISRGSHSELELTANGTIVMSGRPRASSVLSSRSRNGGGSDIGTMTAGGSNNTLEVPKANYAASVTSSIGSSGSRGRRSIPPPSATATHSTLGRSMLGLPPQVNRPTAKSIQQTAKANKILVTLWLMSASTFLKLGRVDDAIKAIGEAERVDASNPDVWYQLGLFHLSQEDAETASVSFSKALALEPFHVACLTRVGRNYLEAGSLEMAEGVLGSATKSQGWDSAEAWFYLGKVFEASDRLTRAKECLWYALDLESSRVDDLVMVNVRQIAEMGAYVELLEYNNIDGMILLSELSRRRIRSIQKLIRVGKNEVVVVLRVDKEKGYIDLSKRRVSATDIIKCEERYNKSKAVHSIMSTVAKKEDKDLEKLYEQLAWPLYAKYGHAYDAFKVALNEPEKVFEGLEIPESTKEELRRLTPQPVKIRADIEVTCFDYEGIDAIKTAFKEAEAVSLPDVPIRVKLVAPPLYVMITNALDKQLGIDTMEKAIAVLEESIKKSKGNMVTKMS</sequence>
<feature type="non-terminal residue" evidence="9">
    <location>
        <position position="1"/>
    </location>
</feature>
<dbReference type="SUPFAM" id="SSF110993">
    <property type="entry name" value="eIF-2-alpha, C-terminal domain"/>
    <property type="match status" value="1"/>
</dbReference>
<dbReference type="Pfam" id="PF07541">
    <property type="entry name" value="EIF_2_alpha"/>
    <property type="match status" value="1"/>
</dbReference>
<dbReference type="InterPro" id="IPR019734">
    <property type="entry name" value="TPR_rpt"/>
</dbReference>
<evidence type="ECO:0000256" key="6">
    <source>
        <dbReference type="PROSITE-ProRule" id="PRU00339"/>
    </source>
</evidence>
<dbReference type="InterPro" id="IPR044126">
    <property type="entry name" value="S1_IF2_alpha"/>
</dbReference>
<comment type="function">
    <text evidence="1">Involved in endocytosis.</text>
</comment>
<dbReference type="PANTHER" id="PTHR23083:SF464">
    <property type="entry name" value="TETRATRICOPEPTIDE REPEAT DOMAIN 7, ISOFORM A"/>
    <property type="match status" value="1"/>
</dbReference>
<dbReference type="SUPFAM" id="SSF48452">
    <property type="entry name" value="TPR-like"/>
    <property type="match status" value="2"/>
</dbReference>
<evidence type="ECO:0000256" key="1">
    <source>
        <dbReference type="ARBA" id="ARBA00002550"/>
    </source>
</evidence>
<gene>
    <name evidence="9" type="ORF">BGW38_007984</name>
</gene>
<feature type="region of interest" description="Disordered" evidence="7">
    <location>
        <begin position="673"/>
        <end position="700"/>
    </location>
</feature>
<dbReference type="OrthoDB" id="29013at2759"/>
<dbReference type="CDD" id="cd04452">
    <property type="entry name" value="S1_IF2_alpha"/>
    <property type="match status" value="1"/>
</dbReference>
<evidence type="ECO:0000256" key="4">
    <source>
        <dbReference type="ARBA" id="ARBA00022917"/>
    </source>
</evidence>
<evidence type="ECO:0000256" key="2">
    <source>
        <dbReference type="ARBA" id="ARBA00007223"/>
    </source>
</evidence>
<dbReference type="GO" id="GO:0003723">
    <property type="term" value="F:RNA binding"/>
    <property type="evidence" value="ECO:0007669"/>
    <property type="project" value="InterPro"/>
</dbReference>
<protein>
    <recommendedName>
        <fullName evidence="8">S1 motif domain-containing protein</fullName>
    </recommendedName>
</protein>
<evidence type="ECO:0000256" key="5">
    <source>
        <dbReference type="ARBA" id="ARBA00038251"/>
    </source>
</evidence>
<dbReference type="InterPro" id="IPR051722">
    <property type="entry name" value="Endocytosis_PI4K-reg_protein"/>
</dbReference>
<dbReference type="AlphaFoldDB" id="A0A9P6FZC4"/>
<dbReference type="Pfam" id="PF13432">
    <property type="entry name" value="TPR_16"/>
    <property type="match status" value="1"/>
</dbReference>
<dbReference type="PROSITE" id="PS50005">
    <property type="entry name" value="TPR"/>
    <property type="match status" value="2"/>
</dbReference>
<dbReference type="InterPro" id="IPR011990">
    <property type="entry name" value="TPR-like_helical_dom_sf"/>
</dbReference>
<dbReference type="Gene3D" id="3.30.70.1130">
    <property type="entry name" value="EIF_2_alpha"/>
    <property type="match status" value="1"/>
</dbReference>
<accession>A0A9P6FZC4</accession>
<dbReference type="EMBL" id="JAABOA010000537">
    <property type="protein sequence ID" value="KAF9583966.1"/>
    <property type="molecule type" value="Genomic_DNA"/>
</dbReference>
<reference evidence="9" key="1">
    <citation type="journal article" date="2020" name="Fungal Divers.">
        <title>Resolving the Mortierellaceae phylogeny through synthesis of multi-gene phylogenetics and phylogenomics.</title>
        <authorList>
            <person name="Vandepol N."/>
            <person name="Liber J."/>
            <person name="Desiro A."/>
            <person name="Na H."/>
            <person name="Kennedy M."/>
            <person name="Barry K."/>
            <person name="Grigoriev I.V."/>
            <person name="Miller A.N."/>
            <person name="O'Donnell K."/>
            <person name="Stajich J.E."/>
            <person name="Bonito G."/>
        </authorList>
    </citation>
    <scope>NUCLEOTIDE SEQUENCE</scope>
    <source>
        <strain evidence="9">KOD1015</strain>
    </source>
</reference>
<organism evidence="9 10">
    <name type="scientific">Lunasporangiospora selenospora</name>
    <dbReference type="NCBI Taxonomy" id="979761"/>
    <lineage>
        <taxon>Eukaryota</taxon>
        <taxon>Fungi</taxon>
        <taxon>Fungi incertae sedis</taxon>
        <taxon>Mucoromycota</taxon>
        <taxon>Mortierellomycotina</taxon>
        <taxon>Mortierellomycetes</taxon>
        <taxon>Mortierellales</taxon>
        <taxon>Mortierellaceae</taxon>
        <taxon>Lunasporangiospora</taxon>
    </lineage>
</organism>
<dbReference type="InterPro" id="IPR012340">
    <property type="entry name" value="NA-bd_OB-fold"/>
</dbReference>
<comment type="caution">
    <text evidence="9">The sequence shown here is derived from an EMBL/GenBank/DDBJ whole genome shotgun (WGS) entry which is preliminary data.</text>
</comment>
<keyword evidence="4" id="KW-0648">Protein biosynthesis</keyword>
<evidence type="ECO:0000256" key="7">
    <source>
        <dbReference type="SAM" id="MobiDB-lite"/>
    </source>
</evidence>
<dbReference type="SMART" id="SM00028">
    <property type="entry name" value="TPR"/>
    <property type="match status" value="5"/>
</dbReference>
<dbReference type="Gene3D" id="2.40.50.140">
    <property type="entry name" value="Nucleic acid-binding proteins"/>
    <property type="match status" value="1"/>
</dbReference>
<evidence type="ECO:0000313" key="9">
    <source>
        <dbReference type="EMBL" id="KAF9583966.1"/>
    </source>
</evidence>
<dbReference type="PROSITE" id="PS50126">
    <property type="entry name" value="S1"/>
    <property type="match status" value="1"/>
</dbReference>
<evidence type="ECO:0000259" key="8">
    <source>
        <dbReference type="PROSITE" id="PS50126"/>
    </source>
</evidence>
<dbReference type="Gene3D" id="1.25.40.10">
    <property type="entry name" value="Tetratricopeptide repeat domain"/>
    <property type="match status" value="2"/>
</dbReference>
<feature type="domain" description="S1 motif" evidence="8">
    <location>
        <begin position="909"/>
        <end position="980"/>
    </location>
</feature>
<keyword evidence="6" id="KW-0802">TPR repeat</keyword>
<proteinExistence type="inferred from homology"/>
<feature type="repeat" description="TPR" evidence="6">
    <location>
        <begin position="805"/>
        <end position="838"/>
    </location>
</feature>
<feature type="region of interest" description="Disordered" evidence="7">
    <location>
        <begin position="715"/>
        <end position="744"/>
    </location>
</feature>
<dbReference type="Proteomes" id="UP000780801">
    <property type="component" value="Unassembled WGS sequence"/>
</dbReference>
<dbReference type="InterPro" id="IPR003029">
    <property type="entry name" value="S1_domain"/>
</dbReference>
<feature type="repeat" description="TPR" evidence="6">
    <location>
        <begin position="874"/>
        <end position="907"/>
    </location>
</feature>
<dbReference type="Gene3D" id="1.10.150.190">
    <property type="entry name" value="Translation initiation factor 2, subunit 1, domain 2"/>
    <property type="match status" value="1"/>
</dbReference>
<keyword evidence="3" id="KW-0396">Initiation factor</keyword>
<dbReference type="SUPFAM" id="SSF50249">
    <property type="entry name" value="Nucleic acid-binding proteins"/>
    <property type="match status" value="1"/>
</dbReference>
<dbReference type="InterPro" id="IPR011488">
    <property type="entry name" value="TIF_2_asu"/>
</dbReference>
<dbReference type="InterPro" id="IPR024054">
    <property type="entry name" value="TIF2_asu_middle_sf"/>
</dbReference>
<keyword evidence="10" id="KW-1185">Reference proteome</keyword>
<name>A0A9P6FZC4_9FUNG</name>
<dbReference type="PANTHER" id="PTHR23083">
    <property type="entry name" value="TETRATRICOPEPTIDE REPEAT PROTEIN, TPR"/>
    <property type="match status" value="1"/>
</dbReference>
<evidence type="ECO:0000256" key="3">
    <source>
        <dbReference type="ARBA" id="ARBA00022540"/>
    </source>
</evidence>
<dbReference type="InterPro" id="IPR024055">
    <property type="entry name" value="TIF2_asu_C"/>
</dbReference>
<dbReference type="SUPFAM" id="SSF116742">
    <property type="entry name" value="eIF2alpha middle domain-like"/>
    <property type="match status" value="1"/>
</dbReference>